<feature type="region of interest" description="Disordered" evidence="7">
    <location>
        <begin position="1"/>
        <end position="48"/>
    </location>
</feature>
<dbReference type="GO" id="GO:0008270">
    <property type="term" value="F:zinc ion binding"/>
    <property type="evidence" value="ECO:0007669"/>
    <property type="project" value="UniProtKB-KW"/>
</dbReference>
<keyword evidence="4" id="KW-0539">Nucleus</keyword>
<dbReference type="GO" id="GO:0005634">
    <property type="term" value="C:nucleus"/>
    <property type="evidence" value="ECO:0007669"/>
    <property type="project" value="UniProtKB-SubCell"/>
</dbReference>
<name>A0A165DFI0_9BASI</name>
<dbReference type="Gene3D" id="3.30.40.10">
    <property type="entry name" value="Zinc/RING finger domain, C3HC4 (zinc finger)"/>
    <property type="match status" value="1"/>
</dbReference>
<keyword evidence="6" id="KW-0862">Zinc</keyword>
<dbReference type="InterPro" id="IPR052256">
    <property type="entry name" value="E3_ubiquitin-ligase_CHFR"/>
</dbReference>
<dbReference type="Proteomes" id="UP000076842">
    <property type="component" value="Unassembled WGS sequence"/>
</dbReference>
<evidence type="ECO:0000313" key="9">
    <source>
        <dbReference type="EMBL" id="KZT52701.1"/>
    </source>
</evidence>
<dbReference type="InParanoid" id="A0A165DFI0"/>
<proteinExistence type="predicted"/>
<dbReference type="PANTHER" id="PTHR16079">
    <property type="entry name" value="UBIQUITIN LIGASE PROTEIN CHFR"/>
    <property type="match status" value="1"/>
</dbReference>
<evidence type="ECO:0000256" key="1">
    <source>
        <dbReference type="ARBA" id="ARBA00004123"/>
    </source>
</evidence>
<dbReference type="GO" id="GO:0006511">
    <property type="term" value="P:ubiquitin-dependent protein catabolic process"/>
    <property type="evidence" value="ECO:0007669"/>
    <property type="project" value="TreeGrafter"/>
</dbReference>
<sequence>MADALNVPDVQDTPMASPGKRKRKDEDDASDKEGPDHAGHPGDESQNMDEEMTCGICMEILENPYSIVPCLHSLDYECLTEWWKSHSTCPVCASPARFARRSFQLRAIVEKYLATRPSKRRAIDPDDQPPALQNATPAEIKPRRTGEFDYDEDDDEDPDGGFDDDDDGGAVWIPDNQRLVWPCFCCETGNDIGYECATKIPEPTQEEKDAAAARGGANAALRPERRDYHVPLTEVVRRGTPGAMDHAGCHSCNRYIPKHRQPEKDQCARCGFWSCTAYDAQGCAGDVNWILKPRDDCIFPNIDNIGAAVLFRNYWVQMPERALALNNVEAQIFSQYMSTVPHTFASVFSDTCKAKLQVVEDDDSADDQMKANAKHTYGEEAHYCVGCRNQVVLQGLGDWWKNEWRTANLDPAIRAKPNCWYGYDCRTQMHNPGHARKLNHMCENTRGGQPVPGRPAAAAAAVPFAVLHGGIVANGPLPPMP</sequence>
<dbReference type="EMBL" id="KV424058">
    <property type="protein sequence ID" value="KZT52701.1"/>
    <property type="molecule type" value="Genomic_DNA"/>
</dbReference>
<feature type="domain" description="RING-type" evidence="8">
    <location>
        <begin position="54"/>
        <end position="92"/>
    </location>
</feature>
<gene>
    <name evidence="9" type="ORF">CALCODRAFT_557927</name>
</gene>
<feature type="compositionally biased region" description="Acidic residues" evidence="7">
    <location>
        <begin position="148"/>
        <end position="168"/>
    </location>
</feature>
<evidence type="ECO:0000259" key="8">
    <source>
        <dbReference type="PROSITE" id="PS50089"/>
    </source>
</evidence>
<dbReference type="OrthoDB" id="6105938at2759"/>
<evidence type="ECO:0000256" key="7">
    <source>
        <dbReference type="SAM" id="MobiDB-lite"/>
    </source>
</evidence>
<dbReference type="InterPro" id="IPR001841">
    <property type="entry name" value="Znf_RING"/>
</dbReference>
<keyword evidence="6" id="KW-0863">Zinc-finger</keyword>
<dbReference type="Pfam" id="PF17979">
    <property type="entry name" value="zf-CRD"/>
    <property type="match status" value="1"/>
</dbReference>
<keyword evidence="3" id="KW-0833">Ubl conjugation pathway</keyword>
<evidence type="ECO:0000256" key="4">
    <source>
        <dbReference type="ARBA" id="ARBA00023242"/>
    </source>
</evidence>
<feature type="compositionally biased region" description="Basic and acidic residues" evidence="7">
    <location>
        <begin position="31"/>
        <end position="43"/>
    </location>
</feature>
<dbReference type="SUPFAM" id="SSF57850">
    <property type="entry name" value="RING/U-box"/>
    <property type="match status" value="1"/>
</dbReference>
<dbReference type="GO" id="GO:0004842">
    <property type="term" value="F:ubiquitin-protein transferase activity"/>
    <property type="evidence" value="ECO:0007669"/>
    <property type="project" value="TreeGrafter"/>
</dbReference>
<keyword evidence="10" id="KW-1185">Reference proteome</keyword>
<dbReference type="InterPro" id="IPR013083">
    <property type="entry name" value="Znf_RING/FYVE/PHD"/>
</dbReference>
<organism evidence="9 10">
    <name type="scientific">Calocera cornea HHB12733</name>
    <dbReference type="NCBI Taxonomy" id="1353952"/>
    <lineage>
        <taxon>Eukaryota</taxon>
        <taxon>Fungi</taxon>
        <taxon>Dikarya</taxon>
        <taxon>Basidiomycota</taxon>
        <taxon>Agaricomycotina</taxon>
        <taxon>Dacrymycetes</taxon>
        <taxon>Dacrymycetales</taxon>
        <taxon>Dacrymycetaceae</taxon>
        <taxon>Calocera</taxon>
    </lineage>
</organism>
<comment type="subcellular location">
    <subcellularLocation>
        <location evidence="1">Nucleus</location>
    </subcellularLocation>
</comment>
<dbReference type="InterPro" id="IPR040909">
    <property type="entry name" value="CHFR_Znf-CRD"/>
</dbReference>
<evidence type="ECO:0000256" key="3">
    <source>
        <dbReference type="ARBA" id="ARBA00022786"/>
    </source>
</evidence>
<evidence type="ECO:0000256" key="6">
    <source>
        <dbReference type="PROSITE-ProRule" id="PRU00175"/>
    </source>
</evidence>
<reference evidence="9 10" key="1">
    <citation type="journal article" date="2016" name="Mol. Biol. Evol.">
        <title>Comparative Genomics of Early-Diverging Mushroom-Forming Fungi Provides Insights into the Origins of Lignocellulose Decay Capabilities.</title>
        <authorList>
            <person name="Nagy L.G."/>
            <person name="Riley R."/>
            <person name="Tritt A."/>
            <person name="Adam C."/>
            <person name="Daum C."/>
            <person name="Floudas D."/>
            <person name="Sun H."/>
            <person name="Yadav J.S."/>
            <person name="Pangilinan J."/>
            <person name="Larsson K.H."/>
            <person name="Matsuura K."/>
            <person name="Barry K."/>
            <person name="Labutti K."/>
            <person name="Kuo R."/>
            <person name="Ohm R.A."/>
            <person name="Bhattacharya S.S."/>
            <person name="Shirouzu T."/>
            <person name="Yoshinaga Y."/>
            <person name="Martin F.M."/>
            <person name="Grigoriev I.V."/>
            <person name="Hibbett D.S."/>
        </authorList>
    </citation>
    <scope>NUCLEOTIDE SEQUENCE [LARGE SCALE GENOMIC DNA]</scope>
    <source>
        <strain evidence="9 10">HHB12733</strain>
    </source>
</reference>
<dbReference type="SMART" id="SM00184">
    <property type="entry name" value="RING"/>
    <property type="match status" value="1"/>
</dbReference>
<dbReference type="PROSITE" id="PS50089">
    <property type="entry name" value="ZF_RING_2"/>
    <property type="match status" value="1"/>
</dbReference>
<accession>A0A165DFI0</accession>
<dbReference type="PANTHER" id="PTHR16079:SF4">
    <property type="entry name" value="E3 UBIQUITIN-PROTEIN LIGASE CHFR"/>
    <property type="match status" value="1"/>
</dbReference>
<dbReference type="GO" id="GO:0016567">
    <property type="term" value="P:protein ubiquitination"/>
    <property type="evidence" value="ECO:0007669"/>
    <property type="project" value="TreeGrafter"/>
</dbReference>
<keyword evidence="2" id="KW-0808">Transferase</keyword>
<feature type="region of interest" description="Disordered" evidence="7">
    <location>
        <begin position="118"/>
        <end position="171"/>
    </location>
</feature>
<dbReference type="AlphaFoldDB" id="A0A165DFI0"/>
<dbReference type="STRING" id="1353952.A0A165DFI0"/>
<dbReference type="Pfam" id="PF13639">
    <property type="entry name" value="zf-RING_2"/>
    <property type="match status" value="1"/>
</dbReference>
<keyword evidence="6" id="KW-0479">Metal-binding</keyword>
<evidence type="ECO:0000256" key="2">
    <source>
        <dbReference type="ARBA" id="ARBA00022679"/>
    </source>
</evidence>
<protein>
    <recommendedName>
        <fullName evidence="8">RING-type domain-containing protein</fullName>
    </recommendedName>
</protein>
<evidence type="ECO:0000313" key="10">
    <source>
        <dbReference type="Proteomes" id="UP000076842"/>
    </source>
</evidence>
<evidence type="ECO:0000256" key="5">
    <source>
        <dbReference type="ARBA" id="ARBA00023306"/>
    </source>
</evidence>
<keyword evidence="5" id="KW-0131">Cell cycle</keyword>